<evidence type="ECO:0000313" key="2">
    <source>
        <dbReference type="EMBL" id="OAQ31294.1"/>
    </source>
</evidence>
<keyword evidence="3" id="KW-1185">Reference proteome</keyword>
<accession>A0A197K4B2</accession>
<dbReference type="OrthoDB" id="2347889at2759"/>
<dbReference type="EMBL" id="KV442030">
    <property type="protein sequence ID" value="OAQ31294.1"/>
    <property type="molecule type" value="Genomic_DNA"/>
</dbReference>
<reference evidence="2 3" key="1">
    <citation type="submission" date="2016-05" db="EMBL/GenBank/DDBJ databases">
        <title>Genome sequencing reveals origins of a unique bacterial endosymbiosis in the earliest lineages of terrestrial Fungi.</title>
        <authorList>
            <consortium name="DOE Joint Genome Institute"/>
            <person name="Uehling J."/>
            <person name="Gryganskyi A."/>
            <person name="Hameed K."/>
            <person name="Tschaplinski T."/>
            <person name="Misztal P."/>
            <person name="Wu S."/>
            <person name="Desiro A."/>
            <person name="Vande Pol N."/>
            <person name="Du Z.-Y."/>
            <person name="Zienkiewicz A."/>
            <person name="Zienkiewicz K."/>
            <person name="Morin E."/>
            <person name="Tisserant E."/>
            <person name="Splivallo R."/>
            <person name="Hainaut M."/>
            <person name="Henrissat B."/>
            <person name="Ohm R."/>
            <person name="Kuo A."/>
            <person name="Yan J."/>
            <person name="Lipzen A."/>
            <person name="Nolan M."/>
            <person name="Labutti K."/>
            <person name="Barry K."/>
            <person name="Goldstein A."/>
            <person name="Labbe J."/>
            <person name="Schadt C."/>
            <person name="Tuskan G."/>
            <person name="Grigoriev I."/>
            <person name="Martin F."/>
            <person name="Vilgalys R."/>
            <person name="Bonito G."/>
        </authorList>
    </citation>
    <scope>NUCLEOTIDE SEQUENCE [LARGE SCALE GENOMIC DNA]</scope>
    <source>
        <strain evidence="2 3">AG-77</strain>
    </source>
</reference>
<dbReference type="AlphaFoldDB" id="A0A197K4B2"/>
<evidence type="ECO:0000256" key="1">
    <source>
        <dbReference type="SAM" id="SignalP"/>
    </source>
</evidence>
<proteinExistence type="predicted"/>
<evidence type="ECO:0000313" key="3">
    <source>
        <dbReference type="Proteomes" id="UP000078512"/>
    </source>
</evidence>
<gene>
    <name evidence="2" type="ORF">K457DRAFT_124299</name>
</gene>
<protein>
    <submittedName>
        <fullName evidence="2">Uncharacterized protein</fullName>
    </submittedName>
</protein>
<feature type="chain" id="PRO_5008276553" evidence="1">
    <location>
        <begin position="20"/>
        <end position="146"/>
    </location>
</feature>
<sequence>MIKSAFLLALTLVASVANAADPPKSIVIDFWTDAYKQGTRVSCIKLEYDACYRLPIGGLSSAEFKNYNLLANTFAITLYSGNGCNIAMDRWGFHRSNFDGPYTINYFQTLNDNVSSFKIANRDLPTTHGYAQPNEERTTRATCIVG</sequence>
<name>A0A197K4B2_9FUNG</name>
<dbReference type="Proteomes" id="UP000078512">
    <property type="component" value="Unassembled WGS sequence"/>
</dbReference>
<keyword evidence="1" id="KW-0732">Signal</keyword>
<organism evidence="2 3">
    <name type="scientific">Linnemannia elongata AG-77</name>
    <dbReference type="NCBI Taxonomy" id="1314771"/>
    <lineage>
        <taxon>Eukaryota</taxon>
        <taxon>Fungi</taxon>
        <taxon>Fungi incertae sedis</taxon>
        <taxon>Mucoromycota</taxon>
        <taxon>Mortierellomycotina</taxon>
        <taxon>Mortierellomycetes</taxon>
        <taxon>Mortierellales</taxon>
        <taxon>Mortierellaceae</taxon>
        <taxon>Linnemannia</taxon>
    </lineage>
</organism>
<feature type="signal peptide" evidence="1">
    <location>
        <begin position="1"/>
        <end position="19"/>
    </location>
</feature>